<evidence type="ECO:0000256" key="1">
    <source>
        <dbReference type="SAM" id="Phobius"/>
    </source>
</evidence>
<dbReference type="EMBL" id="QLMC01000002">
    <property type="protein sequence ID" value="RAJ99922.1"/>
    <property type="molecule type" value="Genomic_DNA"/>
</dbReference>
<dbReference type="PANTHER" id="PTHR34220">
    <property type="entry name" value="SENSOR HISTIDINE KINASE YPDA"/>
    <property type="match status" value="1"/>
</dbReference>
<dbReference type="Proteomes" id="UP000248790">
    <property type="component" value="Unassembled WGS sequence"/>
</dbReference>
<feature type="transmembrane region" description="Helical" evidence="1">
    <location>
        <begin position="104"/>
        <end position="127"/>
    </location>
</feature>
<dbReference type="InterPro" id="IPR010559">
    <property type="entry name" value="Sig_transdc_His_kin_internal"/>
</dbReference>
<keyword evidence="1" id="KW-0472">Membrane</keyword>
<evidence type="ECO:0000313" key="4">
    <source>
        <dbReference type="Proteomes" id="UP000248790"/>
    </source>
</evidence>
<accession>A0A327X4C0</accession>
<keyword evidence="1" id="KW-0812">Transmembrane</keyword>
<dbReference type="PANTHER" id="PTHR34220:SF7">
    <property type="entry name" value="SENSOR HISTIDINE KINASE YPDA"/>
    <property type="match status" value="1"/>
</dbReference>
<keyword evidence="4" id="KW-1185">Reference proteome</keyword>
<dbReference type="InterPro" id="IPR050640">
    <property type="entry name" value="Bact_2-comp_sensor_kinase"/>
</dbReference>
<dbReference type="AlphaFoldDB" id="A0A327X4C0"/>
<sequence length="343" mass="38483">MRNKLRLCILLSLLALLIYALMMTESTIPIPLKWTIIGIVIGSGLLIYTALSWFIPYILNHSAEQLSPQKLVSLTVTSSGILAAITGFVATLSLDCFGNVDFRTTDYCSICGLFAIITAGITAVYSLKSFVQRWKALLLMEEGLKQAVLKAEFESLKNQVNPHFLFNSLNILSALIPEDTGKSVQFVERLSKVFRYSLQHSEQNTIELATELKIAESYLFINQMRFGESFQYAVDLSETDRSRQIVTQGLLTLLENVVKHNECSLEKPLVIRIYTEKDCLVVSNSYQPKSRLRTDSTGIGLKNLKNRYVQLAADRPVVIAQTEREFVVKLPLLEPAAHRTVGN</sequence>
<feature type="transmembrane region" description="Helical" evidence="1">
    <location>
        <begin position="71"/>
        <end position="92"/>
    </location>
</feature>
<keyword evidence="3" id="KW-0418">Kinase</keyword>
<protein>
    <submittedName>
        <fullName evidence="3">Histidine kinase</fullName>
    </submittedName>
</protein>
<dbReference type="GO" id="GO:0016020">
    <property type="term" value="C:membrane"/>
    <property type="evidence" value="ECO:0007669"/>
    <property type="project" value="InterPro"/>
</dbReference>
<comment type="caution">
    <text evidence="3">The sequence shown here is derived from an EMBL/GenBank/DDBJ whole genome shotgun (WGS) entry which is preliminary data.</text>
</comment>
<evidence type="ECO:0000313" key="3">
    <source>
        <dbReference type="EMBL" id="RAJ99922.1"/>
    </source>
</evidence>
<evidence type="ECO:0000259" key="2">
    <source>
        <dbReference type="Pfam" id="PF06580"/>
    </source>
</evidence>
<name>A0A327X4C0_LARAB</name>
<feature type="transmembrane region" description="Helical" evidence="1">
    <location>
        <begin position="36"/>
        <end position="59"/>
    </location>
</feature>
<organism evidence="3 4">
    <name type="scientific">Larkinella arboricola</name>
    <dbReference type="NCBI Taxonomy" id="643671"/>
    <lineage>
        <taxon>Bacteria</taxon>
        <taxon>Pseudomonadati</taxon>
        <taxon>Bacteroidota</taxon>
        <taxon>Cytophagia</taxon>
        <taxon>Cytophagales</taxon>
        <taxon>Spirosomataceae</taxon>
        <taxon>Larkinella</taxon>
    </lineage>
</organism>
<feature type="domain" description="Signal transduction histidine kinase internal region" evidence="2">
    <location>
        <begin position="151"/>
        <end position="230"/>
    </location>
</feature>
<proteinExistence type="predicted"/>
<gene>
    <name evidence="3" type="ORF">LX87_01619</name>
</gene>
<dbReference type="RefSeq" id="WP_111627711.1">
    <property type="nucleotide sequence ID" value="NZ_QLMC01000002.1"/>
</dbReference>
<reference evidence="3 4" key="1">
    <citation type="submission" date="2018-06" db="EMBL/GenBank/DDBJ databases">
        <title>Genomic Encyclopedia of Archaeal and Bacterial Type Strains, Phase II (KMG-II): from individual species to whole genera.</title>
        <authorList>
            <person name="Goeker M."/>
        </authorList>
    </citation>
    <scope>NUCLEOTIDE SEQUENCE [LARGE SCALE GENOMIC DNA]</scope>
    <source>
        <strain evidence="3 4">DSM 21851</strain>
    </source>
</reference>
<dbReference type="GO" id="GO:0000155">
    <property type="term" value="F:phosphorelay sensor kinase activity"/>
    <property type="evidence" value="ECO:0007669"/>
    <property type="project" value="InterPro"/>
</dbReference>
<dbReference type="Pfam" id="PF06580">
    <property type="entry name" value="His_kinase"/>
    <property type="match status" value="1"/>
</dbReference>
<keyword evidence="3" id="KW-0808">Transferase</keyword>
<dbReference type="OrthoDB" id="927174at2"/>
<keyword evidence="1" id="KW-1133">Transmembrane helix</keyword>